<feature type="chain" id="PRO_5001587406" description="F-box domain-containing protein" evidence="2">
    <location>
        <begin position="21"/>
        <end position="564"/>
    </location>
</feature>
<evidence type="ECO:0000256" key="1">
    <source>
        <dbReference type="SAM" id="MobiDB-lite"/>
    </source>
</evidence>
<evidence type="ECO:0000313" key="4">
    <source>
        <dbReference type="EMBL" id="CDO71756.1"/>
    </source>
</evidence>
<dbReference type="Gene3D" id="1.20.1280.50">
    <property type="match status" value="1"/>
</dbReference>
<keyword evidence="5" id="KW-1185">Reference proteome</keyword>
<feature type="region of interest" description="Disordered" evidence="1">
    <location>
        <begin position="482"/>
        <end position="564"/>
    </location>
</feature>
<keyword evidence="2" id="KW-0732">Signal</keyword>
<dbReference type="OrthoDB" id="6419443at2759"/>
<sequence length="564" mass="59310">MKFSSSFATLIVLLPVLVQAKPFGFQGGIGNQGQQTKGGNNAGQAAKAGNQNQNTGKGGAAASASAASASAAPPASVSAAASAGTGSNDPQSSLTLLQSVIATGFENDGQDQPTAGQVPSLTSSNNFINFCATVPNLPITNGQQIKTGSCNPAPMGIIAATTNMPSSKFISPKNGDTIPANTNFTIQMAIQHLETGHFTNANENYFAAPQVVNSAGDIQGHSHVVIDPLNSLDQTTPTNPLSFVFFKGLNDVAQNGVLSTVVDGGLPAGVYRLASINTAANHQPALVAVAQHGALDDMIYFTVSDDGAAAGAGGAAGAASSAAAASTAAADKQLGAQTNGRITPSGERDDSDDELINVVSVPGTPSQSRPASRAGSRAHSPTRRGGRPSPLHPVSAYKPSSTDPLKAFPTDVSQRIFSQLSIRDLARCSRVSKRWNRSQTLNYVWFQHYRKENFQDESLPPGKWTKRESKQNWRVIYLQSIPQRPPPMVPPSGYSSPRSGDQTPRELREEKWKQEAEAAVKPSKIEMRQMYKELGGRKARDKGKLGGMGGMRDKGGWNDPAEEY</sequence>
<dbReference type="InterPro" id="IPR001810">
    <property type="entry name" value="F-box_dom"/>
</dbReference>
<dbReference type="PROSITE" id="PS50181">
    <property type="entry name" value="FBOX"/>
    <property type="match status" value="1"/>
</dbReference>
<dbReference type="EMBL" id="CCBP010000105">
    <property type="protein sequence ID" value="CDO71756.1"/>
    <property type="molecule type" value="Genomic_DNA"/>
</dbReference>
<dbReference type="InterPro" id="IPR053216">
    <property type="entry name" value="Appressorial_penetr-assoc"/>
</dbReference>
<name>A0A060SC03_PYCCI</name>
<dbReference type="HOGENOM" id="CLU_483231_0_0_1"/>
<organism evidence="4 5">
    <name type="scientific">Pycnoporus cinnabarinus</name>
    <name type="common">Cinnabar-red polypore</name>
    <name type="synonym">Trametes cinnabarina</name>
    <dbReference type="NCBI Taxonomy" id="5643"/>
    <lineage>
        <taxon>Eukaryota</taxon>
        <taxon>Fungi</taxon>
        <taxon>Dikarya</taxon>
        <taxon>Basidiomycota</taxon>
        <taxon>Agaricomycotina</taxon>
        <taxon>Agaricomycetes</taxon>
        <taxon>Polyporales</taxon>
        <taxon>Polyporaceae</taxon>
        <taxon>Trametes</taxon>
    </lineage>
</organism>
<evidence type="ECO:0000256" key="2">
    <source>
        <dbReference type="SAM" id="SignalP"/>
    </source>
</evidence>
<dbReference type="PANTHER" id="PTHR34587">
    <property type="entry name" value="VWFA DOMAIN-CONTAINING PROTEIN"/>
    <property type="match status" value="1"/>
</dbReference>
<reference evidence="4" key="1">
    <citation type="submission" date="2014-01" db="EMBL/GenBank/DDBJ databases">
        <title>The genome of the white-rot fungus Pycnoporus cinnabarinus: a basidiomycete model with a versatile arsenal for lignocellulosic biomass breakdown.</title>
        <authorList>
            <person name="Levasseur A."/>
            <person name="Lomascolo A."/>
            <person name="Ruiz-Duenas F.J."/>
            <person name="Uzan E."/>
            <person name="Piumi F."/>
            <person name="Kues U."/>
            <person name="Ram A.F.J."/>
            <person name="Murat C."/>
            <person name="Haon M."/>
            <person name="Benoit I."/>
            <person name="Arfi Y."/>
            <person name="Chevret D."/>
            <person name="Drula E."/>
            <person name="Kwon M.J."/>
            <person name="Gouret P."/>
            <person name="Lesage-Meessen L."/>
            <person name="Lombard V."/>
            <person name="Mariette J."/>
            <person name="Noirot C."/>
            <person name="Park J."/>
            <person name="Patyshakuliyeva A."/>
            <person name="Wieneger R.A.B."/>
            <person name="Wosten H.A.B."/>
            <person name="Martin F."/>
            <person name="Coutinho P.M."/>
            <person name="de Vries R."/>
            <person name="Martinez A.T."/>
            <person name="Klopp C."/>
            <person name="Pontarotti P."/>
            <person name="Henrissat B."/>
            <person name="Record E."/>
        </authorList>
    </citation>
    <scope>NUCLEOTIDE SEQUENCE [LARGE SCALE GENOMIC DNA]</scope>
    <source>
        <strain evidence="4">BRFM137</strain>
    </source>
</reference>
<dbReference type="AlphaFoldDB" id="A0A060SC03"/>
<dbReference type="PANTHER" id="PTHR34587:SF2">
    <property type="entry name" value="G-PROTEIN COUPLED RECEPTORS FAMILY 1 PROFILE DOMAIN-CONTAINING PROTEIN"/>
    <property type="match status" value="1"/>
</dbReference>
<evidence type="ECO:0000259" key="3">
    <source>
        <dbReference type="PROSITE" id="PS50181"/>
    </source>
</evidence>
<gene>
    <name evidence="4" type="ORF">BN946_scf184920.g40</name>
</gene>
<feature type="region of interest" description="Disordered" evidence="1">
    <location>
        <begin position="331"/>
        <end position="406"/>
    </location>
</feature>
<feature type="region of interest" description="Disordered" evidence="1">
    <location>
        <begin position="31"/>
        <end position="61"/>
    </location>
</feature>
<dbReference type="CDD" id="cd09917">
    <property type="entry name" value="F-box_SF"/>
    <property type="match status" value="1"/>
</dbReference>
<dbReference type="SMART" id="SM00256">
    <property type="entry name" value="FBOX"/>
    <property type="match status" value="1"/>
</dbReference>
<dbReference type="InterPro" id="IPR036047">
    <property type="entry name" value="F-box-like_dom_sf"/>
</dbReference>
<feature type="compositionally biased region" description="Basic and acidic residues" evidence="1">
    <location>
        <begin position="503"/>
        <end position="544"/>
    </location>
</feature>
<feature type="signal peptide" evidence="2">
    <location>
        <begin position="1"/>
        <end position="20"/>
    </location>
</feature>
<dbReference type="Pfam" id="PF12937">
    <property type="entry name" value="F-box-like"/>
    <property type="match status" value="1"/>
</dbReference>
<dbReference type="STRING" id="5643.A0A060SC03"/>
<feature type="domain" description="F-box" evidence="3">
    <location>
        <begin position="402"/>
        <end position="448"/>
    </location>
</feature>
<comment type="caution">
    <text evidence="4">The sequence shown here is derived from an EMBL/GenBank/DDBJ whole genome shotgun (WGS) entry which is preliminary data.</text>
</comment>
<dbReference type="Proteomes" id="UP000029665">
    <property type="component" value="Unassembled WGS sequence"/>
</dbReference>
<dbReference type="SUPFAM" id="SSF81383">
    <property type="entry name" value="F-box domain"/>
    <property type="match status" value="1"/>
</dbReference>
<protein>
    <recommendedName>
        <fullName evidence="3">F-box domain-containing protein</fullName>
    </recommendedName>
</protein>
<proteinExistence type="predicted"/>
<feature type="compositionally biased region" description="Low complexity" evidence="1">
    <location>
        <begin position="32"/>
        <end position="61"/>
    </location>
</feature>
<accession>A0A060SC03</accession>
<feature type="compositionally biased region" description="Polar residues" evidence="1">
    <location>
        <begin position="493"/>
        <end position="502"/>
    </location>
</feature>
<evidence type="ECO:0000313" key="5">
    <source>
        <dbReference type="Proteomes" id="UP000029665"/>
    </source>
</evidence>